<evidence type="ECO:0000256" key="1">
    <source>
        <dbReference type="ARBA" id="ARBA00006820"/>
    </source>
</evidence>
<dbReference type="Pfam" id="PF03133">
    <property type="entry name" value="TTL"/>
    <property type="match status" value="1"/>
</dbReference>
<proteinExistence type="inferred from homology"/>
<dbReference type="GO" id="GO:0000226">
    <property type="term" value="P:microtubule cytoskeleton organization"/>
    <property type="evidence" value="ECO:0007669"/>
    <property type="project" value="TreeGrafter"/>
</dbReference>
<feature type="non-terminal residue" evidence="8">
    <location>
        <position position="1"/>
    </location>
</feature>
<evidence type="ECO:0000313" key="9">
    <source>
        <dbReference type="Proteomes" id="UP000193380"/>
    </source>
</evidence>
<dbReference type="PANTHER" id="PTHR12241">
    <property type="entry name" value="TUBULIN POLYGLUTAMYLASE"/>
    <property type="match status" value="1"/>
</dbReference>
<keyword evidence="2" id="KW-0436">Ligase</keyword>
<dbReference type="STRING" id="8022.A0A060YJE7"/>
<dbReference type="GO" id="GO:0036064">
    <property type="term" value="C:ciliary basal body"/>
    <property type="evidence" value="ECO:0007669"/>
    <property type="project" value="TreeGrafter"/>
</dbReference>
<keyword evidence="7" id="KW-0472">Membrane</keyword>
<reference evidence="8" key="2">
    <citation type="submission" date="2014-03" db="EMBL/GenBank/DDBJ databases">
        <authorList>
            <person name="Genoscope - CEA"/>
        </authorList>
    </citation>
    <scope>NUCLEOTIDE SEQUENCE</scope>
</reference>
<accession>A0A060YJE7</accession>
<name>A0A060YJE7_ONCMY</name>
<dbReference type="AlphaFoldDB" id="A0A060YJE7"/>
<dbReference type="EMBL" id="FR912581">
    <property type="protein sequence ID" value="CDQ91998.1"/>
    <property type="molecule type" value="Genomic_DNA"/>
</dbReference>
<feature type="transmembrane region" description="Helical" evidence="7">
    <location>
        <begin position="133"/>
        <end position="156"/>
    </location>
</feature>
<comment type="similarity">
    <text evidence="1">Belongs to the tubulin--tyrosine ligase family.</text>
</comment>
<protein>
    <recommendedName>
        <fullName evidence="5">Tubulin--tyrosine ligase-like protein 5</fullName>
    </recommendedName>
</protein>
<dbReference type="GO" id="GO:0005524">
    <property type="term" value="F:ATP binding"/>
    <property type="evidence" value="ECO:0007669"/>
    <property type="project" value="UniProtKB-KW"/>
</dbReference>
<sequence length="181" mass="21349">IPMDDNILVSRYINNLFLIDDFKFDVRLYVLMTSYDLLTIYLHEESLARRAVFATVKYDRGTKNIKNQFMHLTNYSTLFVLFFFKYNDPEVEDYRNKWSRSAMLCRRERTPHVRTPGSKQFIPVLCSLRLIHYVLWLSLSLSLCVCVCNCVALMCLSTPTSNHGSWRSTSLLLWPAMLLWI</sequence>
<dbReference type="GO" id="GO:0070740">
    <property type="term" value="F:tubulin-glutamic acid ligase activity"/>
    <property type="evidence" value="ECO:0007669"/>
    <property type="project" value="TreeGrafter"/>
</dbReference>
<dbReference type="PaxDb" id="8022-A0A060YJE7"/>
<keyword evidence="3" id="KW-0547">Nucleotide-binding</keyword>
<dbReference type="PROSITE" id="PS51221">
    <property type="entry name" value="TTL"/>
    <property type="match status" value="1"/>
</dbReference>
<evidence type="ECO:0000313" key="8">
    <source>
        <dbReference type="EMBL" id="CDQ91998.1"/>
    </source>
</evidence>
<evidence type="ECO:0000256" key="7">
    <source>
        <dbReference type="SAM" id="Phobius"/>
    </source>
</evidence>
<evidence type="ECO:0000256" key="2">
    <source>
        <dbReference type="ARBA" id="ARBA00022598"/>
    </source>
</evidence>
<evidence type="ECO:0000256" key="6">
    <source>
        <dbReference type="ARBA" id="ARBA00049274"/>
    </source>
</evidence>
<evidence type="ECO:0000256" key="3">
    <source>
        <dbReference type="ARBA" id="ARBA00022741"/>
    </source>
</evidence>
<gene>
    <name evidence="8" type="ORF">GSONMT00024532001</name>
</gene>
<keyword evidence="4" id="KW-0067">ATP-binding</keyword>
<dbReference type="GO" id="GO:0015631">
    <property type="term" value="F:tubulin binding"/>
    <property type="evidence" value="ECO:0007669"/>
    <property type="project" value="TreeGrafter"/>
</dbReference>
<dbReference type="InterPro" id="IPR004344">
    <property type="entry name" value="TTL/TTLL_fam"/>
</dbReference>
<comment type="catalytic activity">
    <reaction evidence="6">
        <text>L-glutamyl-[protein] + L-glutamate + ATP = gamma-L-glutamyl-L-glutamyl-[protein] + ADP + phosphate + H(+)</text>
        <dbReference type="Rhea" id="RHEA:60144"/>
        <dbReference type="Rhea" id="RHEA-COMP:10208"/>
        <dbReference type="Rhea" id="RHEA-COMP:15517"/>
        <dbReference type="ChEBI" id="CHEBI:15378"/>
        <dbReference type="ChEBI" id="CHEBI:29973"/>
        <dbReference type="ChEBI" id="CHEBI:29985"/>
        <dbReference type="ChEBI" id="CHEBI:30616"/>
        <dbReference type="ChEBI" id="CHEBI:43474"/>
        <dbReference type="ChEBI" id="CHEBI:143622"/>
        <dbReference type="ChEBI" id="CHEBI:456216"/>
    </reaction>
    <physiologicalReaction direction="left-to-right" evidence="6">
        <dbReference type="Rhea" id="RHEA:60145"/>
    </physiologicalReaction>
</comment>
<evidence type="ECO:0000256" key="5">
    <source>
        <dbReference type="ARBA" id="ARBA00041448"/>
    </source>
</evidence>
<reference evidence="8" key="1">
    <citation type="journal article" date="2014" name="Nat. Commun.">
        <title>The rainbow trout genome provides novel insights into evolution after whole-genome duplication in vertebrates.</title>
        <authorList>
            <person name="Berthelot C."/>
            <person name="Brunet F."/>
            <person name="Chalopin D."/>
            <person name="Juanchich A."/>
            <person name="Bernard M."/>
            <person name="Noel B."/>
            <person name="Bento P."/>
            <person name="Da Silva C."/>
            <person name="Labadie K."/>
            <person name="Alberti A."/>
            <person name="Aury J.M."/>
            <person name="Louis A."/>
            <person name="Dehais P."/>
            <person name="Bardou P."/>
            <person name="Montfort J."/>
            <person name="Klopp C."/>
            <person name="Cabau C."/>
            <person name="Gaspin C."/>
            <person name="Thorgaard G.H."/>
            <person name="Boussaha M."/>
            <person name="Quillet E."/>
            <person name="Guyomard R."/>
            <person name="Galiana D."/>
            <person name="Bobe J."/>
            <person name="Volff J.N."/>
            <person name="Genet C."/>
            <person name="Wincker P."/>
            <person name="Jaillon O."/>
            <person name="Roest Crollius H."/>
            <person name="Guiguen Y."/>
        </authorList>
    </citation>
    <scope>NUCLEOTIDE SEQUENCE [LARGE SCALE GENOMIC DNA]</scope>
</reference>
<evidence type="ECO:0000256" key="4">
    <source>
        <dbReference type="ARBA" id="ARBA00022840"/>
    </source>
</evidence>
<dbReference type="Gene3D" id="3.30.470.20">
    <property type="entry name" value="ATP-grasp fold, B domain"/>
    <property type="match status" value="1"/>
</dbReference>
<keyword evidence="7" id="KW-1133">Transmembrane helix</keyword>
<dbReference type="Proteomes" id="UP000193380">
    <property type="component" value="Unassembled WGS sequence"/>
</dbReference>
<keyword evidence="7" id="KW-0812">Transmembrane</keyword>
<dbReference type="PANTHER" id="PTHR12241:SF145">
    <property type="entry name" value="TUBULIN POLYGLUTAMYLASE TTLL5"/>
    <property type="match status" value="1"/>
</dbReference>
<organism evidence="8 9">
    <name type="scientific">Oncorhynchus mykiss</name>
    <name type="common">Rainbow trout</name>
    <name type="synonym">Salmo gairdneri</name>
    <dbReference type="NCBI Taxonomy" id="8022"/>
    <lineage>
        <taxon>Eukaryota</taxon>
        <taxon>Metazoa</taxon>
        <taxon>Chordata</taxon>
        <taxon>Craniata</taxon>
        <taxon>Vertebrata</taxon>
        <taxon>Euteleostomi</taxon>
        <taxon>Actinopterygii</taxon>
        <taxon>Neopterygii</taxon>
        <taxon>Teleostei</taxon>
        <taxon>Protacanthopterygii</taxon>
        <taxon>Salmoniformes</taxon>
        <taxon>Salmonidae</taxon>
        <taxon>Salmoninae</taxon>
        <taxon>Oncorhynchus</taxon>
    </lineage>
</organism>